<dbReference type="GO" id="GO:0006417">
    <property type="term" value="P:regulation of translation"/>
    <property type="evidence" value="ECO:0007669"/>
    <property type="project" value="UniProtKB-KW"/>
</dbReference>
<dbReference type="CDD" id="cd09858">
    <property type="entry name" value="PIN_MKT1"/>
    <property type="match status" value="1"/>
</dbReference>
<dbReference type="FunCoup" id="D2VT69">
    <property type="interactions" value="229"/>
</dbReference>
<evidence type="ECO:0000313" key="4">
    <source>
        <dbReference type="EMBL" id="EFC40095.1"/>
    </source>
</evidence>
<dbReference type="OrthoDB" id="17262at2759"/>
<protein>
    <submittedName>
        <fullName evidence="4">XPG domain-containing protein</fullName>
    </submittedName>
</protein>
<evidence type="ECO:0000259" key="3">
    <source>
        <dbReference type="SMART" id="SM00485"/>
    </source>
</evidence>
<dbReference type="InterPro" id="IPR022040">
    <property type="entry name" value="MKT1_N"/>
</dbReference>
<dbReference type="KEGG" id="ngr:NAEGRDRAFT_81141"/>
<dbReference type="GO" id="GO:0017108">
    <property type="term" value="F:5'-flap endonuclease activity"/>
    <property type="evidence" value="ECO:0007669"/>
    <property type="project" value="TreeGrafter"/>
</dbReference>
<dbReference type="InterPro" id="IPR006084">
    <property type="entry name" value="XPG/Rad2"/>
</dbReference>
<dbReference type="Proteomes" id="UP000006671">
    <property type="component" value="Unassembled WGS sequence"/>
</dbReference>
<accession>D2VT69</accession>
<dbReference type="RefSeq" id="XP_002672839.1">
    <property type="nucleotide sequence ID" value="XM_002672793.1"/>
</dbReference>
<dbReference type="STRING" id="5762.D2VT69"/>
<gene>
    <name evidence="4" type="ORF">NAEGRDRAFT_81141</name>
</gene>
<comment type="similarity">
    <text evidence="2">Belongs to the XPG/RAD2 endonuclease family.</text>
</comment>
<evidence type="ECO:0000256" key="2">
    <source>
        <dbReference type="ARBA" id="ARBA00024023"/>
    </source>
</evidence>
<feature type="domain" description="XPG N-terminal" evidence="3">
    <location>
        <begin position="1"/>
        <end position="102"/>
    </location>
</feature>
<dbReference type="EMBL" id="GG738895">
    <property type="protein sequence ID" value="EFC40095.1"/>
    <property type="molecule type" value="Genomic_DNA"/>
</dbReference>
<dbReference type="SUPFAM" id="SSF88723">
    <property type="entry name" value="PIN domain-like"/>
    <property type="match status" value="1"/>
</dbReference>
<dbReference type="InterPro" id="IPR022039">
    <property type="entry name" value="MKT1_C"/>
</dbReference>
<proteinExistence type="inferred from homology"/>
<dbReference type="PANTHER" id="PTHR11081">
    <property type="entry name" value="FLAP ENDONUCLEASE FAMILY MEMBER"/>
    <property type="match status" value="1"/>
</dbReference>
<evidence type="ECO:0000313" key="5">
    <source>
        <dbReference type="Proteomes" id="UP000006671"/>
    </source>
</evidence>
<dbReference type="SMART" id="SM00485">
    <property type="entry name" value="XPGN"/>
    <property type="match status" value="1"/>
</dbReference>
<name>D2VT69_NAEGR</name>
<dbReference type="Pfam" id="PF00752">
    <property type="entry name" value="XPG_N"/>
    <property type="match status" value="1"/>
</dbReference>
<dbReference type="AlphaFoldDB" id="D2VT69"/>
<dbReference type="InterPro" id="IPR029060">
    <property type="entry name" value="PIN-like_dom_sf"/>
</dbReference>
<keyword evidence="1" id="KW-0810">Translation regulation</keyword>
<sequence length="725" mass="83042">MTIQGLSSYLSEKNFIKKESLDALRGCKIGIDGFHWLKVLYDEKHEPFQMATGGTPISLALLVQTNLKQFKDAGITPVFVFNGINCVKKERSTSIYQARTVSLKSAWGSYEKDQKREALMLFSRAQGNQFLASIDTLNALFELFNENDIEFLRAPYLAWGQLSYMSDAKLVNGVMGDEELLMFDIPKVIFSLNFDEKTFQYVEKKTILTQERISSNQFLDAALLSGSYFFKGFSSPSPFQNTVKKEDRFKTEIDNIKGIGSAKSILTMNSREDLTVPFLLNKYLIMHHPVLDFIGNTVVVMNRDALPRDFEEIVGERLPEEIYFLICHGILSPQLVGNLVNGVFYEPNPLFDSLEYKEFINTWKPIYTSSLNYLTSEMNDYFKHKNVMLVRYNSSDENSNDTIYIERKPVNVFMDGLQFQINEANITKYLQQQKITYTNNSMSLGLVLNLKPTLLKKNQMQNFTTPNEVKTFIHLKVLETLGYIKKPQQGSLDILSSKGKVLSNAKTHIEQTLVLVELAKMNILTASWTYEKPYAVEEKIENEDEILLITRILSLVPLTFRRTSLSKSGWTGLIKLDLAIYYSIVKLLQTNIAHLYESLLTAVYMSRSISSESLSGVMSTMRDITGFSVDHNNIMGILAYYLLSTPEDKLSPKNFKSMFLCCQNPYKEFREVAIPFWQQSYAVLKKLTTTGNEFKALSQRLDKANELFEQRINKIAPQFEALLRE</sequence>
<dbReference type="GeneID" id="8854189"/>
<reference evidence="4 5" key="1">
    <citation type="journal article" date="2010" name="Cell">
        <title>The genome of Naegleria gruberi illuminates early eukaryotic versatility.</title>
        <authorList>
            <person name="Fritz-Laylin L.K."/>
            <person name="Prochnik S.E."/>
            <person name="Ginger M.L."/>
            <person name="Dacks J.B."/>
            <person name="Carpenter M.L."/>
            <person name="Field M.C."/>
            <person name="Kuo A."/>
            <person name="Paredez A."/>
            <person name="Chapman J."/>
            <person name="Pham J."/>
            <person name="Shu S."/>
            <person name="Neupane R."/>
            <person name="Cipriano M."/>
            <person name="Mancuso J."/>
            <person name="Tu H."/>
            <person name="Salamov A."/>
            <person name="Lindquist E."/>
            <person name="Shapiro H."/>
            <person name="Lucas S."/>
            <person name="Grigoriev I.V."/>
            <person name="Cande W.Z."/>
            <person name="Fulton C."/>
            <person name="Rokhsar D.S."/>
            <person name="Dawson S.C."/>
        </authorList>
    </citation>
    <scope>NUCLEOTIDE SEQUENCE [LARGE SCALE GENOMIC DNA]</scope>
    <source>
        <strain evidence="4 5">NEG-M</strain>
    </source>
</reference>
<dbReference type="VEuPathDB" id="AmoebaDB:NAEGRDRAFT_81141"/>
<dbReference type="InterPro" id="IPR006085">
    <property type="entry name" value="XPG_DNA_repair_N"/>
</dbReference>
<dbReference type="PANTHER" id="PTHR11081:SF32">
    <property type="entry name" value="POST-TRANSCRIPTIONAL REGULATOR MKT1"/>
    <property type="match status" value="1"/>
</dbReference>
<dbReference type="Pfam" id="PF12247">
    <property type="entry name" value="MKT1_N"/>
    <property type="match status" value="1"/>
</dbReference>
<organism evidence="5">
    <name type="scientific">Naegleria gruberi</name>
    <name type="common">Amoeba</name>
    <dbReference type="NCBI Taxonomy" id="5762"/>
    <lineage>
        <taxon>Eukaryota</taxon>
        <taxon>Discoba</taxon>
        <taxon>Heterolobosea</taxon>
        <taxon>Tetramitia</taxon>
        <taxon>Eutetramitia</taxon>
        <taxon>Vahlkampfiidae</taxon>
        <taxon>Naegleria</taxon>
    </lineage>
</organism>
<evidence type="ECO:0000256" key="1">
    <source>
        <dbReference type="ARBA" id="ARBA00022845"/>
    </source>
</evidence>
<dbReference type="OMA" id="RFYQTKV"/>
<dbReference type="Gene3D" id="3.40.50.1010">
    <property type="entry name" value="5'-nuclease"/>
    <property type="match status" value="1"/>
</dbReference>
<dbReference type="InParanoid" id="D2VT69"/>
<dbReference type="eggNOG" id="ENOG502QVHA">
    <property type="taxonomic scope" value="Eukaryota"/>
</dbReference>
<dbReference type="Pfam" id="PF12246">
    <property type="entry name" value="MKT1_C"/>
    <property type="match status" value="1"/>
</dbReference>
<keyword evidence="5" id="KW-1185">Reference proteome</keyword>